<organism evidence="4 5">
    <name type="scientific">Membranihabitans marinus</name>
    <dbReference type="NCBI Taxonomy" id="1227546"/>
    <lineage>
        <taxon>Bacteria</taxon>
        <taxon>Pseudomonadati</taxon>
        <taxon>Bacteroidota</taxon>
        <taxon>Saprospiria</taxon>
        <taxon>Saprospirales</taxon>
        <taxon>Saprospiraceae</taxon>
        <taxon>Membranihabitans</taxon>
    </lineage>
</organism>
<protein>
    <recommendedName>
        <fullName evidence="3">Phosphoribosyltransferase domain-containing protein</fullName>
    </recommendedName>
</protein>
<evidence type="ECO:0000313" key="4">
    <source>
        <dbReference type="EMBL" id="MBY5959725.1"/>
    </source>
</evidence>
<evidence type="ECO:0000313" key="5">
    <source>
        <dbReference type="Proteomes" id="UP000753961"/>
    </source>
</evidence>
<dbReference type="PANTHER" id="PTHR43340">
    <property type="entry name" value="HYPOXANTHINE-GUANINE PHOSPHORIBOSYLTRANSFERASE"/>
    <property type="match status" value="1"/>
</dbReference>
<dbReference type="InterPro" id="IPR029057">
    <property type="entry name" value="PRTase-like"/>
</dbReference>
<dbReference type="PANTHER" id="PTHR43340:SF1">
    <property type="entry name" value="HYPOXANTHINE PHOSPHORIBOSYLTRANSFERASE"/>
    <property type="match status" value="1"/>
</dbReference>
<reference evidence="4" key="1">
    <citation type="submission" date="2021-06" db="EMBL/GenBank/DDBJ databases">
        <title>44 bacteria genomes isolated from Dapeng, Shenzhen.</title>
        <authorList>
            <person name="Zheng W."/>
            <person name="Yu S."/>
            <person name="Huang Y."/>
        </authorList>
    </citation>
    <scope>NUCLEOTIDE SEQUENCE</scope>
    <source>
        <strain evidence="4">DP5N28-2</strain>
    </source>
</reference>
<dbReference type="EMBL" id="JAHVHU010000017">
    <property type="protein sequence ID" value="MBY5959725.1"/>
    <property type="molecule type" value="Genomic_DNA"/>
</dbReference>
<feature type="domain" description="Phosphoribosyltransferase" evidence="3">
    <location>
        <begin position="19"/>
        <end position="163"/>
    </location>
</feature>
<dbReference type="AlphaFoldDB" id="A0A953HWW5"/>
<dbReference type="SUPFAM" id="SSF53271">
    <property type="entry name" value="PRTase-like"/>
    <property type="match status" value="1"/>
</dbReference>
<dbReference type="RefSeq" id="WP_222581262.1">
    <property type="nucleotide sequence ID" value="NZ_JAHVHU010000017.1"/>
</dbReference>
<dbReference type="GO" id="GO:0000287">
    <property type="term" value="F:magnesium ion binding"/>
    <property type="evidence" value="ECO:0007669"/>
    <property type="project" value="TreeGrafter"/>
</dbReference>
<evidence type="ECO:0000259" key="3">
    <source>
        <dbReference type="Pfam" id="PF00156"/>
    </source>
</evidence>
<name>A0A953HWW5_9BACT</name>
<dbReference type="GO" id="GO:0004422">
    <property type="term" value="F:hypoxanthine phosphoribosyltransferase activity"/>
    <property type="evidence" value="ECO:0007669"/>
    <property type="project" value="TreeGrafter"/>
</dbReference>
<comment type="catalytic activity">
    <reaction evidence="1">
        <text>GMP + diphosphate = guanine + 5-phospho-alpha-D-ribose 1-diphosphate</text>
        <dbReference type="Rhea" id="RHEA:25424"/>
        <dbReference type="ChEBI" id="CHEBI:16235"/>
        <dbReference type="ChEBI" id="CHEBI:33019"/>
        <dbReference type="ChEBI" id="CHEBI:58017"/>
        <dbReference type="ChEBI" id="CHEBI:58115"/>
        <dbReference type="EC" id="2.4.2.8"/>
    </reaction>
    <physiologicalReaction direction="right-to-left" evidence="1">
        <dbReference type="Rhea" id="RHEA:25426"/>
    </physiologicalReaction>
</comment>
<dbReference type="GO" id="GO:0046100">
    <property type="term" value="P:hypoxanthine metabolic process"/>
    <property type="evidence" value="ECO:0007669"/>
    <property type="project" value="TreeGrafter"/>
</dbReference>
<dbReference type="GO" id="GO:0032264">
    <property type="term" value="P:IMP salvage"/>
    <property type="evidence" value="ECO:0007669"/>
    <property type="project" value="TreeGrafter"/>
</dbReference>
<sequence>MDAKLKINEHEFELFIAQDKIEDRIAEMAWRFSSDLKSEVAMVPVMAGAFYFASRFLSHIDKPYRLFGVQASSYKGVNQSEELAISFLKDDRWIKDAHLVILEDIIDSGRTAHELEKYFYSKGAARVEVVALFYKPEQQRFECNLTHYGFEIGPEFIVGYGLDVDEEGRYLKDVYRKQ</sequence>
<dbReference type="GO" id="GO:0005829">
    <property type="term" value="C:cytosol"/>
    <property type="evidence" value="ECO:0007669"/>
    <property type="project" value="TreeGrafter"/>
</dbReference>
<accession>A0A953HWW5</accession>
<dbReference type="Gene3D" id="3.40.50.2020">
    <property type="match status" value="1"/>
</dbReference>
<dbReference type="InterPro" id="IPR050408">
    <property type="entry name" value="HGPRT"/>
</dbReference>
<dbReference type="Proteomes" id="UP000753961">
    <property type="component" value="Unassembled WGS sequence"/>
</dbReference>
<comment type="caution">
    <text evidence="4">The sequence shown here is derived from an EMBL/GenBank/DDBJ whole genome shotgun (WGS) entry which is preliminary data.</text>
</comment>
<dbReference type="InterPro" id="IPR000836">
    <property type="entry name" value="PRTase_dom"/>
</dbReference>
<dbReference type="GO" id="GO:0006178">
    <property type="term" value="P:guanine salvage"/>
    <property type="evidence" value="ECO:0007669"/>
    <property type="project" value="TreeGrafter"/>
</dbReference>
<comment type="catalytic activity">
    <reaction evidence="2">
        <text>IMP + diphosphate = hypoxanthine + 5-phospho-alpha-D-ribose 1-diphosphate</text>
        <dbReference type="Rhea" id="RHEA:17973"/>
        <dbReference type="ChEBI" id="CHEBI:17368"/>
        <dbReference type="ChEBI" id="CHEBI:33019"/>
        <dbReference type="ChEBI" id="CHEBI:58017"/>
        <dbReference type="ChEBI" id="CHEBI:58053"/>
        <dbReference type="EC" id="2.4.2.8"/>
    </reaction>
    <physiologicalReaction direction="right-to-left" evidence="2">
        <dbReference type="Rhea" id="RHEA:17975"/>
    </physiologicalReaction>
</comment>
<dbReference type="CDD" id="cd06223">
    <property type="entry name" value="PRTases_typeI"/>
    <property type="match status" value="1"/>
</dbReference>
<proteinExistence type="predicted"/>
<dbReference type="Pfam" id="PF00156">
    <property type="entry name" value="Pribosyltran"/>
    <property type="match status" value="1"/>
</dbReference>
<dbReference type="GO" id="GO:0032263">
    <property type="term" value="P:GMP salvage"/>
    <property type="evidence" value="ECO:0007669"/>
    <property type="project" value="TreeGrafter"/>
</dbReference>
<gene>
    <name evidence="4" type="ORF">KUV50_16345</name>
</gene>
<evidence type="ECO:0000256" key="1">
    <source>
        <dbReference type="ARBA" id="ARBA00048811"/>
    </source>
</evidence>
<keyword evidence="5" id="KW-1185">Reference proteome</keyword>
<evidence type="ECO:0000256" key="2">
    <source>
        <dbReference type="ARBA" id="ARBA00049402"/>
    </source>
</evidence>